<protein>
    <submittedName>
        <fullName evidence="1">Uncharacterized protein</fullName>
    </submittedName>
</protein>
<proteinExistence type="predicted"/>
<accession>A6W8U9</accession>
<gene>
    <name evidence="1" type="ordered locus">Krad_1752</name>
</gene>
<organism evidence="1 2">
    <name type="scientific">Kineococcus radiotolerans (strain ATCC BAA-149 / DSM 14245 / SRS30216)</name>
    <dbReference type="NCBI Taxonomy" id="266940"/>
    <lineage>
        <taxon>Bacteria</taxon>
        <taxon>Bacillati</taxon>
        <taxon>Actinomycetota</taxon>
        <taxon>Actinomycetes</taxon>
        <taxon>Kineosporiales</taxon>
        <taxon>Kineosporiaceae</taxon>
        <taxon>Kineococcus</taxon>
    </lineage>
</organism>
<sequence>MSDHTITWTHGPHANVHAVVTCQAPQDAPCRTITPDPQQPWVSAAMDDDVCYVAALINDGDVFEAWESYTHEETTPVRNGPITVKAGWEPGEWEWDYAAQPPTVLDQVQAELARQDAKWNEQNHPDGTGGATYRSLSNVFRQHCDLATAQGQLTWTDILREEVHEAFAEDDPQLLRAELIQVAAVAVQWIGALDRRTQRVAP</sequence>
<dbReference type="EMBL" id="CP000750">
    <property type="protein sequence ID" value="ABS03238.1"/>
    <property type="molecule type" value="Genomic_DNA"/>
</dbReference>
<dbReference type="STRING" id="266940.Krad_1752"/>
<dbReference type="RefSeq" id="WP_011981623.1">
    <property type="nucleotide sequence ID" value="NC_009664.2"/>
</dbReference>
<dbReference type="Proteomes" id="UP000001116">
    <property type="component" value="Chromosome"/>
</dbReference>
<evidence type="ECO:0000313" key="2">
    <source>
        <dbReference type="Proteomes" id="UP000001116"/>
    </source>
</evidence>
<dbReference type="HOGENOM" id="CLU_1353131_0_0_11"/>
<dbReference type="KEGG" id="kra:Krad_1752"/>
<name>A6W8U9_KINRD</name>
<dbReference type="AlphaFoldDB" id="A6W8U9"/>
<keyword evidence="2" id="KW-1185">Reference proteome</keyword>
<reference evidence="2" key="1">
    <citation type="journal article" date="2008" name="PLoS ONE">
        <title>Survival in nuclear waste, extreme resistance, and potential applications gleaned from the genome sequence of Kineococcus radiotolerans SRS30216.</title>
        <authorList>
            <person name="Bagwell C.E."/>
            <person name="Bhat S."/>
            <person name="Hawkins G.M."/>
            <person name="Smith B.W."/>
            <person name="Biswas T."/>
            <person name="Hoover T.R."/>
            <person name="Saunders E."/>
            <person name="Han C.S."/>
            <person name="Tsodikov O.V."/>
            <person name="Shimkets L.J."/>
        </authorList>
    </citation>
    <scope>NUCLEOTIDE SEQUENCE [LARGE SCALE GENOMIC DNA]</scope>
    <source>
        <strain evidence="2">ATCC BAA-149 / DSM 14245 / SRS30216</strain>
    </source>
</reference>
<dbReference type="eggNOG" id="COG4997">
    <property type="taxonomic scope" value="Bacteria"/>
</dbReference>
<evidence type="ECO:0000313" key="1">
    <source>
        <dbReference type="EMBL" id="ABS03238.1"/>
    </source>
</evidence>